<accession>A0A060SPD8</accession>
<dbReference type="EMBL" id="CCBP010000370">
    <property type="protein sequence ID" value="CDO76397.1"/>
    <property type="molecule type" value="Genomic_DNA"/>
</dbReference>
<evidence type="ECO:0000313" key="2">
    <source>
        <dbReference type="Proteomes" id="UP000029665"/>
    </source>
</evidence>
<dbReference type="InterPro" id="IPR029058">
    <property type="entry name" value="AB_hydrolase_fold"/>
</dbReference>
<dbReference type="AlphaFoldDB" id="A0A060SPD8"/>
<dbReference type="Proteomes" id="UP000029665">
    <property type="component" value="Unassembled WGS sequence"/>
</dbReference>
<gene>
    <name evidence="1" type="ORF">BN946_scf184937.g11</name>
</gene>
<evidence type="ECO:0000313" key="1">
    <source>
        <dbReference type="EMBL" id="CDO76397.1"/>
    </source>
</evidence>
<dbReference type="OrthoDB" id="5311491at2759"/>
<keyword evidence="2" id="KW-1185">Reference proteome</keyword>
<protein>
    <recommendedName>
        <fullName evidence="3">AB hydrolase-1 domain-containing protein</fullName>
    </recommendedName>
</protein>
<dbReference type="HOGENOM" id="CLU_045014_0_0_1"/>
<evidence type="ECO:0008006" key="3">
    <source>
        <dbReference type="Google" id="ProtNLM"/>
    </source>
</evidence>
<proteinExistence type="predicted"/>
<reference evidence="1" key="1">
    <citation type="submission" date="2014-01" db="EMBL/GenBank/DDBJ databases">
        <title>The genome of the white-rot fungus Pycnoporus cinnabarinus: a basidiomycete model with a versatile arsenal for lignocellulosic biomass breakdown.</title>
        <authorList>
            <person name="Levasseur A."/>
            <person name="Lomascolo A."/>
            <person name="Ruiz-Duenas F.J."/>
            <person name="Uzan E."/>
            <person name="Piumi F."/>
            <person name="Kues U."/>
            <person name="Ram A.F.J."/>
            <person name="Murat C."/>
            <person name="Haon M."/>
            <person name="Benoit I."/>
            <person name="Arfi Y."/>
            <person name="Chevret D."/>
            <person name="Drula E."/>
            <person name="Kwon M.J."/>
            <person name="Gouret P."/>
            <person name="Lesage-Meessen L."/>
            <person name="Lombard V."/>
            <person name="Mariette J."/>
            <person name="Noirot C."/>
            <person name="Park J."/>
            <person name="Patyshakuliyeva A."/>
            <person name="Wieneger R.A.B."/>
            <person name="Wosten H.A.B."/>
            <person name="Martin F."/>
            <person name="Coutinho P.M."/>
            <person name="de Vries R."/>
            <person name="Martinez A.T."/>
            <person name="Klopp C."/>
            <person name="Pontarotti P."/>
            <person name="Henrissat B."/>
            <person name="Record E."/>
        </authorList>
    </citation>
    <scope>NUCLEOTIDE SEQUENCE [LARGE SCALE GENOMIC DNA]</scope>
    <source>
        <strain evidence="1">BRFM137</strain>
    </source>
</reference>
<organism evidence="1 2">
    <name type="scientific">Pycnoporus cinnabarinus</name>
    <name type="common">Cinnabar-red polypore</name>
    <name type="synonym">Trametes cinnabarina</name>
    <dbReference type="NCBI Taxonomy" id="5643"/>
    <lineage>
        <taxon>Eukaryota</taxon>
        <taxon>Fungi</taxon>
        <taxon>Dikarya</taxon>
        <taxon>Basidiomycota</taxon>
        <taxon>Agaricomycotina</taxon>
        <taxon>Agaricomycetes</taxon>
        <taxon>Polyporales</taxon>
        <taxon>Polyporaceae</taxon>
        <taxon>Trametes</taxon>
    </lineage>
</organism>
<comment type="caution">
    <text evidence="1">The sequence shown here is derived from an EMBL/GenBank/DDBJ whole genome shotgun (WGS) entry which is preliminary data.</text>
</comment>
<dbReference type="SUPFAM" id="SSF53474">
    <property type="entry name" value="alpha/beta-Hydrolases"/>
    <property type="match status" value="1"/>
</dbReference>
<name>A0A060SPD8_PYCCI</name>
<sequence>MIPFAENYNTRIMLLNRRDYPGARPYTAQELALVKPVKDDADGQAIERAWQFMRDRAAELYEWLARAVKEGKILPYDPLTETGGVIIAASDVHGVNLTSVVRRVVFFDPPYHSLGYPPPAKPWNPLIDPSYSPEEVVVKFAEWVSGYYRHGATPDELEYRVPLRDPSPTLLRLTQEERDRALWDGPGSPGGSDDLVVKTGVRVGLFDRMRRAALYLPQDRQPPGERSDTWRNTEVRHICCDQSVWDMPWGTWALRAELEKADRDGVSMRKIQILQVHGANHFVHWDQPERALKAIVCEAGDGNLNVLSMDQEC</sequence>